<dbReference type="GO" id="GO:0016323">
    <property type="term" value="C:basolateral plasma membrane"/>
    <property type="evidence" value="ECO:0007669"/>
    <property type="project" value="UniProtKB-SubCell"/>
</dbReference>
<dbReference type="GO" id="GO:0005794">
    <property type="term" value="C:Golgi apparatus"/>
    <property type="evidence" value="ECO:0007669"/>
    <property type="project" value="Ensembl"/>
</dbReference>
<dbReference type="GO" id="GO:0032740">
    <property type="term" value="P:positive regulation of interleukin-17 production"/>
    <property type="evidence" value="ECO:0007669"/>
    <property type="project" value="Ensembl"/>
</dbReference>
<evidence type="ECO:0000256" key="23">
    <source>
        <dbReference type="SAM" id="Phobius"/>
    </source>
</evidence>
<keyword evidence="12" id="KW-0832">Ubl conjugation</keyword>
<dbReference type="GO" id="GO:1900017">
    <property type="term" value="P:positive regulation of cytokine production involved in inflammatory response"/>
    <property type="evidence" value="ECO:0007669"/>
    <property type="project" value="Ensembl"/>
</dbReference>
<dbReference type="SUPFAM" id="SSF52540">
    <property type="entry name" value="P-loop containing nucleoside triphosphate hydrolases"/>
    <property type="match status" value="1"/>
</dbReference>
<dbReference type="GO" id="GO:0051879">
    <property type="term" value="F:Hsp90 protein binding"/>
    <property type="evidence" value="ECO:0007669"/>
    <property type="project" value="Ensembl"/>
</dbReference>
<evidence type="ECO:0000256" key="20">
    <source>
        <dbReference type="ARBA" id="ARBA00023288"/>
    </source>
</evidence>
<evidence type="ECO:0000256" key="3">
    <source>
        <dbReference type="ARBA" id="ARBA00004193"/>
    </source>
</evidence>
<dbReference type="GO" id="GO:0032757">
    <property type="term" value="P:positive regulation of interleukin-8 production"/>
    <property type="evidence" value="ECO:0007669"/>
    <property type="project" value="Ensembl"/>
</dbReference>
<evidence type="ECO:0000256" key="14">
    <source>
        <dbReference type="ARBA" id="ARBA00023006"/>
    </source>
</evidence>
<accession>A0A8C9JQZ0</accession>
<keyword evidence="20" id="KW-0449">Lipoprotein</keyword>
<evidence type="ECO:0000256" key="22">
    <source>
        <dbReference type="ARBA" id="ARBA00044203"/>
    </source>
</evidence>
<reference evidence="26" key="2">
    <citation type="submission" date="2025-09" db="UniProtKB">
        <authorList>
            <consortium name="Ensembl"/>
        </authorList>
    </citation>
    <scope>IDENTIFICATION</scope>
</reference>
<dbReference type="GO" id="GO:0032760">
    <property type="term" value="P:positive regulation of tumor necrosis factor production"/>
    <property type="evidence" value="ECO:0007669"/>
    <property type="project" value="Ensembl"/>
</dbReference>
<dbReference type="GO" id="GO:1902523">
    <property type="term" value="P:positive regulation of protein K63-linked ubiquitination"/>
    <property type="evidence" value="ECO:0007669"/>
    <property type="project" value="Ensembl"/>
</dbReference>
<dbReference type="GO" id="GO:0042981">
    <property type="term" value="P:regulation of apoptotic process"/>
    <property type="evidence" value="ECO:0007669"/>
    <property type="project" value="InterPro"/>
</dbReference>
<keyword evidence="10" id="KW-0547">Nucleotide-binding</keyword>
<dbReference type="AlphaFoldDB" id="A0A8C9JQZ0"/>
<dbReference type="SUPFAM" id="SSF52047">
    <property type="entry name" value="RNI-like"/>
    <property type="match status" value="1"/>
</dbReference>
<dbReference type="GO" id="GO:0005829">
    <property type="term" value="C:cytosol"/>
    <property type="evidence" value="ECO:0007669"/>
    <property type="project" value="Ensembl"/>
</dbReference>
<keyword evidence="15" id="KW-0496">Mitochondrion</keyword>
<dbReference type="GO" id="GO:0032498">
    <property type="term" value="P:detection of muramyl dipeptide"/>
    <property type="evidence" value="ECO:0007669"/>
    <property type="project" value="Ensembl"/>
</dbReference>
<dbReference type="GO" id="GO:0032755">
    <property type="term" value="P:positive regulation of interleukin-6 production"/>
    <property type="evidence" value="ECO:0007669"/>
    <property type="project" value="Ensembl"/>
</dbReference>
<evidence type="ECO:0000259" key="24">
    <source>
        <dbReference type="PROSITE" id="PS50209"/>
    </source>
</evidence>
<dbReference type="FunFam" id="1.10.533.10:FF:000032">
    <property type="entry name" value="Nucleotide-binding oligomerization domain-containing protein 2"/>
    <property type="match status" value="1"/>
</dbReference>
<dbReference type="GO" id="GO:0030544">
    <property type="term" value="F:Hsp70 protein binding"/>
    <property type="evidence" value="ECO:0007669"/>
    <property type="project" value="Ensembl"/>
</dbReference>
<dbReference type="GO" id="GO:0019901">
    <property type="term" value="F:protein kinase binding"/>
    <property type="evidence" value="ECO:0007669"/>
    <property type="project" value="Ensembl"/>
</dbReference>
<dbReference type="GO" id="GO:0043124">
    <property type="term" value="P:negative regulation of canonical NF-kappaB signal transduction"/>
    <property type="evidence" value="ECO:0007669"/>
    <property type="project" value="Ensembl"/>
</dbReference>
<evidence type="ECO:0000256" key="16">
    <source>
        <dbReference type="ARBA" id="ARBA00023130"/>
    </source>
</evidence>
<dbReference type="GO" id="GO:0005739">
    <property type="term" value="C:mitochondrion"/>
    <property type="evidence" value="ECO:0007669"/>
    <property type="project" value="UniProtKB-SubCell"/>
</dbReference>
<dbReference type="GO" id="GO:0032500">
    <property type="term" value="F:muramyl dipeptide binding"/>
    <property type="evidence" value="ECO:0007669"/>
    <property type="project" value="Ensembl"/>
</dbReference>
<evidence type="ECO:0000256" key="1">
    <source>
        <dbReference type="ARBA" id="ARBA00004173"/>
    </source>
</evidence>
<keyword evidence="16" id="KW-1064">Adaptive immunity</keyword>
<feature type="domain" description="CARD" evidence="24">
    <location>
        <begin position="27"/>
        <end position="110"/>
    </location>
</feature>
<dbReference type="PROSITE" id="PS50837">
    <property type="entry name" value="NACHT"/>
    <property type="match status" value="1"/>
</dbReference>
<evidence type="ECO:0000256" key="17">
    <source>
        <dbReference type="ARBA" id="ARBA00023136"/>
    </source>
</evidence>
<evidence type="ECO:0000256" key="21">
    <source>
        <dbReference type="ARBA" id="ARBA00038296"/>
    </source>
</evidence>
<evidence type="ECO:0000256" key="2">
    <source>
        <dbReference type="ARBA" id="ARBA00004187"/>
    </source>
</evidence>
<dbReference type="InterPro" id="IPR032675">
    <property type="entry name" value="LRR_dom_sf"/>
</dbReference>
<dbReference type="InterPro" id="IPR001315">
    <property type="entry name" value="CARD"/>
</dbReference>
<dbReference type="GO" id="GO:0070431">
    <property type="term" value="P:nucleotide-binding oligomerization domain containing 2 signaling pathway"/>
    <property type="evidence" value="ECO:0007669"/>
    <property type="project" value="Ensembl"/>
</dbReference>
<evidence type="ECO:0000256" key="4">
    <source>
        <dbReference type="ARBA" id="ARBA00004496"/>
    </source>
</evidence>
<dbReference type="SUPFAM" id="SSF47986">
    <property type="entry name" value="DEATH domain"/>
    <property type="match status" value="2"/>
</dbReference>
<evidence type="ECO:0000256" key="9">
    <source>
        <dbReference type="ARBA" id="ARBA00022737"/>
    </source>
</evidence>
<dbReference type="GeneTree" id="ENSGT00940000160934"/>
<evidence type="ECO:0000313" key="27">
    <source>
        <dbReference type="Proteomes" id="UP000675900"/>
    </source>
</evidence>
<dbReference type="Pfam" id="PF13516">
    <property type="entry name" value="LRR_6"/>
    <property type="match status" value="4"/>
</dbReference>
<keyword evidence="14" id="KW-0072">Autophagy</keyword>
<feature type="domain" description="CARD" evidence="24">
    <location>
        <begin position="135"/>
        <end position="206"/>
    </location>
</feature>
<dbReference type="GO" id="GO:0003779">
    <property type="term" value="F:actin binding"/>
    <property type="evidence" value="ECO:0007669"/>
    <property type="project" value="Ensembl"/>
</dbReference>
<dbReference type="GO" id="GO:0043130">
    <property type="term" value="F:ubiquitin binding"/>
    <property type="evidence" value="ECO:0007669"/>
    <property type="project" value="Ensembl"/>
</dbReference>
<dbReference type="GO" id="GO:0050871">
    <property type="term" value="P:positive regulation of B cell activation"/>
    <property type="evidence" value="ECO:0007669"/>
    <property type="project" value="Ensembl"/>
</dbReference>
<dbReference type="GO" id="GO:0038066">
    <property type="term" value="P:p38MAPK cascade"/>
    <property type="evidence" value="ECO:0007669"/>
    <property type="project" value="Ensembl"/>
</dbReference>
<evidence type="ECO:0000256" key="13">
    <source>
        <dbReference type="ARBA" id="ARBA00022859"/>
    </source>
</evidence>
<dbReference type="InterPro" id="IPR027417">
    <property type="entry name" value="P-loop_NTPase"/>
</dbReference>
<evidence type="ECO:0000256" key="11">
    <source>
        <dbReference type="ARBA" id="ARBA00022840"/>
    </source>
</evidence>
<keyword evidence="7" id="KW-0399">Innate immunity</keyword>
<dbReference type="GO" id="GO:0046330">
    <property type="term" value="P:positive regulation of JNK cascade"/>
    <property type="evidence" value="ECO:0007669"/>
    <property type="project" value="Ensembl"/>
</dbReference>
<dbReference type="GO" id="GO:0050727">
    <property type="term" value="P:regulation of inflammatory response"/>
    <property type="evidence" value="ECO:0007669"/>
    <property type="project" value="Ensembl"/>
</dbReference>
<keyword evidence="17 23" id="KW-0472">Membrane</keyword>
<dbReference type="FunFam" id="3.40.50.300:FF:000940">
    <property type="entry name" value="Nucleotide-binding oligomerization domain-containing protein 2"/>
    <property type="match status" value="1"/>
</dbReference>
<evidence type="ECO:0000256" key="15">
    <source>
        <dbReference type="ARBA" id="ARBA00023128"/>
    </source>
</evidence>
<dbReference type="GO" id="GO:0016045">
    <property type="term" value="P:detection of bacterium"/>
    <property type="evidence" value="ECO:0007669"/>
    <property type="project" value="Ensembl"/>
</dbReference>
<name>A0A8C9JQZ0_PANTA</name>
<dbReference type="FunFam" id="1.10.533.10:FF:000045">
    <property type="entry name" value="Nucleotide-binding oligomerization domain-containing protein 2"/>
    <property type="match status" value="1"/>
</dbReference>
<dbReference type="CDD" id="cd08788">
    <property type="entry name" value="CARD_NOD2_2_CARD15"/>
    <property type="match status" value="1"/>
</dbReference>
<keyword evidence="11" id="KW-0067">ATP-binding</keyword>
<keyword evidence="23" id="KW-0812">Transmembrane</keyword>
<dbReference type="GO" id="GO:0005856">
    <property type="term" value="C:cytoskeleton"/>
    <property type="evidence" value="ECO:0007669"/>
    <property type="project" value="Ensembl"/>
</dbReference>
<dbReference type="GO" id="GO:0044877">
    <property type="term" value="F:protein-containing complex binding"/>
    <property type="evidence" value="ECO:0007669"/>
    <property type="project" value="Ensembl"/>
</dbReference>
<dbReference type="InterPro" id="IPR001611">
    <property type="entry name" value="Leu-rich_rpt"/>
</dbReference>
<dbReference type="GO" id="GO:0007249">
    <property type="term" value="P:canonical NF-kappaB signal transduction"/>
    <property type="evidence" value="ECO:0007669"/>
    <property type="project" value="Ensembl"/>
</dbReference>
<dbReference type="GO" id="GO:0032731">
    <property type="term" value="P:positive regulation of interleukin-1 beta production"/>
    <property type="evidence" value="ECO:0007669"/>
    <property type="project" value="Ensembl"/>
</dbReference>
<dbReference type="PANTHER" id="PTHR24106">
    <property type="entry name" value="NACHT, LRR AND CARD DOMAINS-CONTAINING"/>
    <property type="match status" value="1"/>
</dbReference>
<dbReference type="GO" id="GO:1901224">
    <property type="term" value="P:positive regulation of non-canonical NF-kappaB signal transduction"/>
    <property type="evidence" value="ECO:0007669"/>
    <property type="project" value="Ensembl"/>
</dbReference>
<keyword evidence="18" id="KW-0564">Palmitate</keyword>
<dbReference type="GO" id="GO:0045944">
    <property type="term" value="P:positive regulation of transcription by RNA polymerase II"/>
    <property type="evidence" value="ECO:0007669"/>
    <property type="project" value="Ensembl"/>
</dbReference>
<dbReference type="Pfam" id="PF00619">
    <property type="entry name" value="CARD"/>
    <property type="match status" value="2"/>
</dbReference>
<dbReference type="GO" id="GO:0140367">
    <property type="term" value="P:antibacterial innate immune response"/>
    <property type="evidence" value="ECO:0007669"/>
    <property type="project" value="Ensembl"/>
</dbReference>
<dbReference type="GO" id="GO:0071222">
    <property type="term" value="P:cellular response to lipopolysaccharide"/>
    <property type="evidence" value="ECO:0007669"/>
    <property type="project" value="Ensembl"/>
</dbReference>
<feature type="transmembrane region" description="Helical" evidence="23">
    <location>
        <begin position="591"/>
        <end position="613"/>
    </location>
</feature>
<comment type="subcellular location">
    <subcellularLocation>
        <location evidence="2">Basolateral cell membrane</location>
    </subcellularLocation>
    <subcellularLocation>
        <location evidence="3">Cell membrane</location>
        <topology evidence="3">Lipid-anchor</topology>
    </subcellularLocation>
    <subcellularLocation>
        <location evidence="4">Cytoplasm</location>
    </subcellularLocation>
    <subcellularLocation>
        <location evidence="1">Mitochondrion</location>
    </subcellularLocation>
</comment>
<keyword evidence="5" id="KW-1003">Cell membrane</keyword>
<dbReference type="GO" id="GO:0005524">
    <property type="term" value="F:ATP binding"/>
    <property type="evidence" value="ECO:0007669"/>
    <property type="project" value="UniProtKB-KW"/>
</dbReference>
<evidence type="ECO:0000256" key="8">
    <source>
        <dbReference type="ARBA" id="ARBA00022614"/>
    </source>
</evidence>
<dbReference type="InterPro" id="IPR051261">
    <property type="entry name" value="NLR"/>
</dbReference>
<dbReference type="Gene3D" id="1.10.533.10">
    <property type="entry name" value="Death Domain, Fas"/>
    <property type="match status" value="2"/>
</dbReference>
<dbReference type="PROSITE" id="PS50209">
    <property type="entry name" value="CARD"/>
    <property type="match status" value="2"/>
</dbReference>
<dbReference type="Ensembl" id="ENSPTIT00000008812.1">
    <property type="protein sequence ID" value="ENSPTIP00000005044.1"/>
    <property type="gene ID" value="ENSPTIG00000007371.1"/>
</dbReference>
<dbReference type="SMART" id="SM00368">
    <property type="entry name" value="LRR_RI"/>
    <property type="match status" value="5"/>
</dbReference>
<evidence type="ECO:0000256" key="7">
    <source>
        <dbReference type="ARBA" id="ARBA00022588"/>
    </source>
</evidence>
<dbReference type="GO" id="GO:0045335">
    <property type="term" value="C:phagocytic vesicle"/>
    <property type="evidence" value="ECO:0007669"/>
    <property type="project" value="Ensembl"/>
</dbReference>
<keyword evidence="6" id="KW-0963">Cytoplasm</keyword>
<reference evidence="26" key="1">
    <citation type="submission" date="2025-08" db="UniProtKB">
        <authorList>
            <consortium name="Ensembl"/>
        </authorList>
    </citation>
    <scope>IDENTIFICATION</scope>
</reference>
<keyword evidence="27" id="KW-1185">Reference proteome</keyword>
<dbReference type="GO" id="GO:0002830">
    <property type="term" value="P:positive regulation of type 2 immune response"/>
    <property type="evidence" value="ECO:0007669"/>
    <property type="project" value="Ensembl"/>
</dbReference>
<dbReference type="GO" id="GO:0070534">
    <property type="term" value="P:protein K63-linked ubiquitination"/>
    <property type="evidence" value="ECO:0007669"/>
    <property type="project" value="Ensembl"/>
</dbReference>
<dbReference type="GO" id="GO:0032874">
    <property type="term" value="P:positive regulation of stress-activated MAPK cascade"/>
    <property type="evidence" value="ECO:0007669"/>
    <property type="project" value="Ensembl"/>
</dbReference>
<dbReference type="GO" id="GO:0042834">
    <property type="term" value="F:peptidoglycan binding"/>
    <property type="evidence" value="ECO:0007669"/>
    <property type="project" value="Ensembl"/>
</dbReference>
<evidence type="ECO:0000313" key="26">
    <source>
        <dbReference type="Ensembl" id="ENSPTIP00000005044.1"/>
    </source>
</evidence>
<comment type="similarity">
    <text evidence="21">Belongs to the NOD1-NOD2 family.</text>
</comment>
<dbReference type="GO" id="GO:0032991">
    <property type="term" value="C:protein-containing complex"/>
    <property type="evidence" value="ECO:0007669"/>
    <property type="project" value="Ensembl"/>
</dbReference>
<dbReference type="GO" id="GO:0050700">
    <property type="term" value="F:CARD domain binding"/>
    <property type="evidence" value="ECO:0007669"/>
    <property type="project" value="Ensembl"/>
</dbReference>
<dbReference type="GO" id="GO:0002250">
    <property type="term" value="P:adaptive immune response"/>
    <property type="evidence" value="ECO:0007669"/>
    <property type="project" value="UniProtKB-KW"/>
</dbReference>
<dbReference type="Proteomes" id="UP000675900">
    <property type="component" value="Unassembled WGS sequence"/>
</dbReference>
<evidence type="ECO:0000256" key="18">
    <source>
        <dbReference type="ARBA" id="ARBA00023139"/>
    </source>
</evidence>
<dbReference type="Pfam" id="PF05729">
    <property type="entry name" value="NACHT"/>
    <property type="match status" value="1"/>
</dbReference>
<sequence length="828" mass="92182">PESEGGAQSKPLTERSPVLISLSFPGYEMCTQEALQAQRSQLVELLVSGSLEGFESILDWLLSWEVLSWEDYEGLSLLGQPLSQLARRLLDTVWNKGAWGCEQLIAAVREAQTGCQAPELSCRWDPHSPHPAHDLQSHRPAIVRRLYSHVEGVLDLAQERGFISRYECDEIRLPVFTSSQRARRLLDLATVKANGLAAFLLRHVQELPVPVALPFSDAACEKYMSKLRTTLSAQSRFLSTYDGADNLCLEEVYTENVLEIRTELGVAGPPPKSPATLGLEELFSTCGHLNDDADTVLVVGEAGSGKSTLLQRVHLLWATGRHFREFLFVFPFSCRQLQRVAKPLSVQTLLFEHCCWPDVGRQDVFQFLLDHPNRVLLTFDGFDEFRFRFTDRGERHCSPTDPTSVQNLLFNLLQGNLLKNARKVLTSRPDAVSAFLRKYLRVELNLKGFSEEGIELYLRKCHREPGVADRLIRMLRATSALHGLCHLPVITWMVSKCHQELLLQGGGSPRTTTDMYLLIVQHFLLRASPPDAAPRTEGSFKLKSTHGLPGLLVYPSTLTRDGGVSSFLGCSALAVFPRNTDAGTLGTSRSLFWGLVYFSFLSSIFQIYLSFFLSLRDNNISDRGICKLVEHALHCEQLQKLALFNNKLTDGCAHSVARLLACRQNFLALRLGNNHITASGAQVLAEGLRANVGFWGRGVGDEGAQALAEALGDHQSLRWLSLVGNNIGSVGAQALALMLEKNVTLEELCLEENHLQDEGVCSLAKGLQRNSSLKVLKLSNNHITYLGAEVLLQALERNDTILEVWLRGNTLSPEETERLSQRDTRLLL</sequence>
<dbReference type="GO" id="GO:0043123">
    <property type="term" value="P:positive regulation of canonical NF-kappaB signal transduction"/>
    <property type="evidence" value="ECO:0007669"/>
    <property type="project" value="Ensembl"/>
</dbReference>
<dbReference type="InterPro" id="IPR011029">
    <property type="entry name" value="DEATH-like_dom_sf"/>
</dbReference>
<keyword evidence="13" id="KW-0391">Immunity</keyword>
<dbReference type="GO" id="GO:0038187">
    <property type="term" value="F:pattern recognition receptor activity"/>
    <property type="evidence" value="ECO:0007669"/>
    <property type="project" value="Ensembl"/>
</dbReference>
<dbReference type="InterPro" id="IPR007111">
    <property type="entry name" value="NACHT_NTPase"/>
</dbReference>
<keyword evidence="8" id="KW-0433">Leucine-rich repeat</keyword>
<proteinExistence type="inferred from homology"/>
<keyword evidence="19" id="KW-0325">Glycoprotein</keyword>
<dbReference type="GO" id="GO:0097039">
    <property type="term" value="P:protein linear polyubiquitination"/>
    <property type="evidence" value="ECO:0007669"/>
    <property type="project" value="Ensembl"/>
</dbReference>
<dbReference type="Gene3D" id="3.80.10.10">
    <property type="entry name" value="Ribonuclease Inhibitor"/>
    <property type="match status" value="2"/>
</dbReference>
<evidence type="ECO:0000256" key="6">
    <source>
        <dbReference type="ARBA" id="ARBA00022490"/>
    </source>
</evidence>
<dbReference type="GO" id="GO:0009986">
    <property type="term" value="C:cell surface"/>
    <property type="evidence" value="ECO:0007669"/>
    <property type="project" value="Ensembl"/>
</dbReference>
<evidence type="ECO:0000256" key="19">
    <source>
        <dbReference type="ARBA" id="ARBA00023180"/>
    </source>
</evidence>
<dbReference type="Gene3D" id="3.40.50.300">
    <property type="entry name" value="P-loop containing nucleotide triphosphate hydrolases"/>
    <property type="match status" value="1"/>
</dbReference>
<organism evidence="26 27">
    <name type="scientific">Panthera tigris altaica</name>
    <name type="common">Siberian tiger</name>
    <dbReference type="NCBI Taxonomy" id="74533"/>
    <lineage>
        <taxon>Eukaryota</taxon>
        <taxon>Metazoa</taxon>
        <taxon>Chordata</taxon>
        <taxon>Craniata</taxon>
        <taxon>Vertebrata</taxon>
        <taxon>Euteleostomi</taxon>
        <taxon>Mammalia</taxon>
        <taxon>Eutheria</taxon>
        <taxon>Laurasiatheria</taxon>
        <taxon>Carnivora</taxon>
        <taxon>Feliformia</taxon>
        <taxon>Felidae</taxon>
        <taxon>Pantherinae</taxon>
        <taxon>Panthera</taxon>
    </lineage>
</organism>
<keyword evidence="23" id="KW-1133">Transmembrane helix</keyword>
<dbReference type="GO" id="GO:0019897">
    <property type="term" value="C:extrinsic component of plasma membrane"/>
    <property type="evidence" value="ECO:0007669"/>
    <property type="project" value="Ensembl"/>
</dbReference>
<evidence type="ECO:0000256" key="5">
    <source>
        <dbReference type="ARBA" id="ARBA00022475"/>
    </source>
</evidence>
<protein>
    <recommendedName>
        <fullName evidence="22">Nucleotide-binding oligomerization domain-containing protein 2</fullName>
    </recommendedName>
</protein>
<evidence type="ECO:0000259" key="25">
    <source>
        <dbReference type="PROSITE" id="PS50837"/>
    </source>
</evidence>
<dbReference type="GO" id="GO:0071225">
    <property type="term" value="P:cellular response to muramyl dipeptide"/>
    <property type="evidence" value="ECO:0007669"/>
    <property type="project" value="Ensembl"/>
</dbReference>
<dbReference type="GO" id="GO:0002720">
    <property type="term" value="P:positive regulation of cytokine production involved in immune response"/>
    <property type="evidence" value="ECO:0007669"/>
    <property type="project" value="Ensembl"/>
</dbReference>
<feature type="domain" description="NACHT" evidence="25">
    <location>
        <begin position="294"/>
        <end position="431"/>
    </location>
</feature>
<dbReference type="PROSITE" id="PS51450">
    <property type="entry name" value="LRR"/>
    <property type="match status" value="1"/>
</dbReference>
<dbReference type="GO" id="GO:0030277">
    <property type="term" value="P:maintenance of gastrointestinal epithelium"/>
    <property type="evidence" value="ECO:0007669"/>
    <property type="project" value="Ensembl"/>
</dbReference>
<evidence type="ECO:0000256" key="10">
    <source>
        <dbReference type="ARBA" id="ARBA00022741"/>
    </source>
</evidence>
<dbReference type="GO" id="GO:0006914">
    <property type="term" value="P:autophagy"/>
    <property type="evidence" value="ECO:0007669"/>
    <property type="project" value="UniProtKB-KW"/>
</dbReference>
<keyword evidence="9" id="KW-0677">Repeat</keyword>
<evidence type="ECO:0000256" key="12">
    <source>
        <dbReference type="ARBA" id="ARBA00022843"/>
    </source>
</evidence>
<gene>
    <name evidence="26" type="primary">NOD2</name>
</gene>